<dbReference type="Proteomes" id="UP000248329">
    <property type="component" value="Unassembled WGS sequence"/>
</dbReference>
<dbReference type="EMBL" id="PQXF01000018">
    <property type="protein sequence ID" value="PXF60229.1"/>
    <property type="molecule type" value="Genomic_DNA"/>
</dbReference>
<comment type="caution">
    <text evidence="1">The sequence shown here is derived from an EMBL/GenBank/DDBJ whole genome shotgun (WGS) entry which is preliminary data.</text>
</comment>
<name>A0AC61L1N8_9EURY</name>
<keyword evidence="1" id="KW-0067">ATP-binding</keyword>
<organism evidence="1 2">
    <name type="scientific">Candidatus Methanogaster sp</name>
    <dbReference type="NCBI Taxonomy" id="3386292"/>
    <lineage>
        <taxon>Archaea</taxon>
        <taxon>Methanobacteriati</taxon>
        <taxon>Methanobacteriota</taxon>
        <taxon>Stenosarchaea group</taxon>
        <taxon>Methanomicrobia</taxon>
        <taxon>Methanosarcinales</taxon>
        <taxon>ANME-2 cluster</taxon>
        <taxon>Candidatus Methanogasteraceae</taxon>
        <taxon>Candidatus Methanogaster</taxon>
    </lineage>
</organism>
<evidence type="ECO:0000313" key="1">
    <source>
        <dbReference type="EMBL" id="PXF60229.1"/>
    </source>
</evidence>
<reference evidence="1" key="1">
    <citation type="submission" date="2018-01" db="EMBL/GenBank/DDBJ databases">
        <authorList>
            <person name="Krukenberg V."/>
        </authorList>
    </citation>
    <scope>NUCLEOTIDE SEQUENCE</scope>
    <source>
        <strain evidence="1">E20ANME2</strain>
    </source>
</reference>
<accession>A0AC61L1N8</accession>
<protein>
    <submittedName>
        <fullName evidence="1">ATP-binding protein</fullName>
    </submittedName>
</protein>
<evidence type="ECO:0000313" key="2">
    <source>
        <dbReference type="Proteomes" id="UP000248329"/>
    </source>
</evidence>
<sequence>MRNIEFHNRERETKEIRSILDSRPTSITFIYGPINSGKTELITHTIDELPDEYVVFYINLRTKFLSSCDDFIESLFEMEMETDGALKKRKETLAELVSSVTKVAGIPINKEFLDYVFKDNKPKNAFSYIIKLFEEVEATGKQPVLILDELQKIGDVKVNGFLIYELFNFFIDLTKEKHLAHVFVATSDSLFIEQIYNEAMLQGRCDYLLVDDFDYEVTMDFLDSYGWGEHEKEITWKCIGGKPVYLIKLINAKVSEKKIRDVLDGMLILRTGEIKTTVKRVNELGGEIRIEDSSYAVNYTGLVDTLKRFVERDEIDMGEVDEISITFLVKKNILFVDPLTMMVKPQSKLNLLAIRGAIKDV</sequence>
<proteinExistence type="predicted"/>
<keyword evidence="1" id="KW-0547">Nucleotide-binding</keyword>
<gene>
    <name evidence="1" type="ORF">C4B59_09740</name>
</gene>